<dbReference type="GO" id="GO:0005789">
    <property type="term" value="C:endoplasmic reticulum membrane"/>
    <property type="evidence" value="ECO:0007669"/>
    <property type="project" value="UniProtKB-SubCell"/>
</dbReference>
<evidence type="ECO:0000256" key="6">
    <source>
        <dbReference type="ARBA" id="ARBA00022824"/>
    </source>
</evidence>
<protein>
    <recommendedName>
        <fullName evidence="10">Phosphatidylinositol-glycan biosynthesis class X protein</fullName>
    </recommendedName>
</protein>
<dbReference type="GO" id="GO:0006506">
    <property type="term" value="P:GPI anchor biosynthetic process"/>
    <property type="evidence" value="ECO:0007669"/>
    <property type="project" value="UniProtKB-KW"/>
</dbReference>
<evidence type="ECO:0000313" key="12">
    <source>
        <dbReference type="Proteomes" id="UP001283361"/>
    </source>
</evidence>
<gene>
    <name evidence="11" type="ORF">RRG08_005280</name>
</gene>
<keyword evidence="7 10" id="KW-1133">Transmembrane helix</keyword>
<feature type="chain" id="PRO_5041767646" description="Phosphatidylinositol-glycan biosynthesis class X protein" evidence="10">
    <location>
        <begin position="22"/>
        <end position="247"/>
    </location>
</feature>
<organism evidence="11 12">
    <name type="scientific">Elysia crispata</name>
    <name type="common">lettuce slug</name>
    <dbReference type="NCBI Taxonomy" id="231223"/>
    <lineage>
        <taxon>Eukaryota</taxon>
        <taxon>Metazoa</taxon>
        <taxon>Spiralia</taxon>
        <taxon>Lophotrochozoa</taxon>
        <taxon>Mollusca</taxon>
        <taxon>Gastropoda</taxon>
        <taxon>Heterobranchia</taxon>
        <taxon>Euthyneura</taxon>
        <taxon>Panpulmonata</taxon>
        <taxon>Sacoglossa</taxon>
        <taxon>Placobranchoidea</taxon>
        <taxon>Plakobranchidae</taxon>
        <taxon>Elysia</taxon>
    </lineage>
</organism>
<evidence type="ECO:0000256" key="1">
    <source>
        <dbReference type="ARBA" id="ARBA00004389"/>
    </source>
</evidence>
<comment type="caution">
    <text evidence="11">The sequence shown here is derived from an EMBL/GenBank/DDBJ whole genome shotgun (WGS) entry which is preliminary data.</text>
</comment>
<dbReference type="EMBL" id="JAWDGP010006494">
    <property type="protein sequence ID" value="KAK3740008.1"/>
    <property type="molecule type" value="Genomic_DNA"/>
</dbReference>
<keyword evidence="8 10" id="KW-0472">Membrane</keyword>
<dbReference type="AlphaFoldDB" id="A0AAE1CWL1"/>
<comment type="subcellular location">
    <subcellularLocation>
        <location evidence="1 10">Endoplasmic reticulum membrane</location>
        <topology evidence="1 10">Single-pass membrane protein</topology>
    </subcellularLocation>
</comment>
<evidence type="ECO:0000313" key="11">
    <source>
        <dbReference type="EMBL" id="KAK3740008.1"/>
    </source>
</evidence>
<evidence type="ECO:0000256" key="8">
    <source>
        <dbReference type="ARBA" id="ARBA00023136"/>
    </source>
</evidence>
<evidence type="ECO:0000256" key="2">
    <source>
        <dbReference type="ARBA" id="ARBA00004687"/>
    </source>
</evidence>
<keyword evidence="12" id="KW-1185">Reference proteome</keyword>
<feature type="signal peptide" evidence="10">
    <location>
        <begin position="1"/>
        <end position="21"/>
    </location>
</feature>
<evidence type="ECO:0000256" key="10">
    <source>
        <dbReference type="RuleBase" id="RU366056"/>
    </source>
</evidence>
<keyword evidence="6 10" id="KW-0256">Endoplasmic reticulum</keyword>
<keyword evidence="9" id="KW-0325">Glycoprotein</keyword>
<dbReference type="Proteomes" id="UP001283361">
    <property type="component" value="Unassembled WGS sequence"/>
</dbReference>
<name>A0AAE1CWL1_9GAST</name>
<evidence type="ECO:0000256" key="9">
    <source>
        <dbReference type="ARBA" id="ARBA00023180"/>
    </source>
</evidence>
<keyword evidence="4 10" id="KW-0337">GPI-anchor biosynthesis</keyword>
<proteinExistence type="inferred from homology"/>
<dbReference type="PANTHER" id="PTHR28650:SF1">
    <property type="entry name" value="PHOSPHATIDYLINOSITOL-GLYCAN BIOSYNTHESIS CLASS X PROTEIN"/>
    <property type="match status" value="1"/>
</dbReference>
<feature type="transmembrane region" description="Helical" evidence="10">
    <location>
        <begin position="215"/>
        <end position="236"/>
    </location>
</feature>
<dbReference type="SMART" id="SM00780">
    <property type="entry name" value="PIG-X"/>
    <property type="match status" value="1"/>
</dbReference>
<evidence type="ECO:0000256" key="5">
    <source>
        <dbReference type="ARBA" id="ARBA00022692"/>
    </source>
</evidence>
<reference evidence="11" key="1">
    <citation type="journal article" date="2023" name="G3 (Bethesda)">
        <title>A reference genome for the long-term kleptoplast-retaining sea slug Elysia crispata morphotype clarki.</title>
        <authorList>
            <person name="Eastman K.E."/>
            <person name="Pendleton A.L."/>
            <person name="Shaikh M.A."/>
            <person name="Suttiyut T."/>
            <person name="Ogas R."/>
            <person name="Tomko P."/>
            <person name="Gavelis G."/>
            <person name="Widhalm J.R."/>
            <person name="Wisecaver J.H."/>
        </authorList>
    </citation>
    <scope>NUCLEOTIDE SEQUENCE</scope>
    <source>
        <strain evidence="11">ECLA1</strain>
    </source>
</reference>
<dbReference type="InterPro" id="IPR040039">
    <property type="entry name" value="PIGX"/>
</dbReference>
<dbReference type="PANTHER" id="PTHR28650">
    <property type="entry name" value="PHOSPHATIDYLINOSITOL-GLYCAN BIOSYNTHESIS CLASS X PROTEIN"/>
    <property type="match status" value="1"/>
</dbReference>
<sequence length="247" mass="27646">MEQIITAFLLLLPVIASGALSKNHFVVERKLSGNGFHRNLETVIHLPNKLRAQLAGPGCNLLVYQTLPSGVYADPFQIRSLRQFGFPEVIFDSVVDIEAAEYASKAHELFMFIELSAYKPDKITGHLNIEIFLPIHARYHAPSSREADVEPRARISMLHPGLYSNCSQPDVNNFLRAPCSSNSHVYCNWAQVSYICYSPQVEMSIPVGEERHKPLVVTVSLFVTAVIFALLCKTIYTSQIDVPDKES</sequence>
<dbReference type="InterPro" id="IPR013233">
    <property type="entry name" value="PIG-X/PBN1"/>
</dbReference>
<keyword evidence="5 10" id="KW-0812">Transmembrane</keyword>
<comment type="pathway">
    <text evidence="2 10">Glycolipid biosynthesis; glycosylphosphatidylinositol-anchor biosynthesis.</text>
</comment>
<evidence type="ECO:0000256" key="3">
    <source>
        <dbReference type="ARBA" id="ARBA00010345"/>
    </source>
</evidence>
<comment type="function">
    <text evidence="10">Stabilizing subunit of the glycosylphosphatidylinositol-mannosyltransferase I complex which catalyzes the transfer of the first mannose, via an alpha-1,4 bond from a dolichol-phosphate-mannose (Dol-P-Man) to the glucosaminyl acyl phosphatidylinositol (GlcN-(acyl)PI) intermediate to generate alpha-D-Man-(1-&gt;4)-alpha-D-GlcN-(1-&gt;6)-(1-radyl,2-acyl-sn-glycero-3-phospho)-2-acyl-inositol and participates in the sixth step of the glycosylphosphatidylinositol-anchor biosynthesis. Probably acts by stabilizing the mannosyltransferase PIGM.</text>
</comment>
<evidence type="ECO:0000256" key="7">
    <source>
        <dbReference type="ARBA" id="ARBA00022989"/>
    </source>
</evidence>
<accession>A0AAE1CWL1</accession>
<evidence type="ECO:0000256" key="4">
    <source>
        <dbReference type="ARBA" id="ARBA00022502"/>
    </source>
</evidence>
<dbReference type="Pfam" id="PF08320">
    <property type="entry name" value="PIG-X"/>
    <property type="match status" value="1"/>
</dbReference>
<comment type="similarity">
    <text evidence="3 10">Belongs to the PIGX family.</text>
</comment>
<keyword evidence="10" id="KW-0732">Signal</keyword>